<accession>A0ACC1MJE3</accession>
<organism evidence="1 2">
    <name type="scientific">Trametes sanguinea</name>
    <dbReference type="NCBI Taxonomy" id="158606"/>
    <lineage>
        <taxon>Eukaryota</taxon>
        <taxon>Fungi</taxon>
        <taxon>Dikarya</taxon>
        <taxon>Basidiomycota</taxon>
        <taxon>Agaricomycotina</taxon>
        <taxon>Agaricomycetes</taxon>
        <taxon>Polyporales</taxon>
        <taxon>Polyporaceae</taxon>
        <taxon>Trametes</taxon>
    </lineage>
</organism>
<evidence type="ECO:0000313" key="1">
    <source>
        <dbReference type="EMBL" id="KAJ2966386.1"/>
    </source>
</evidence>
<name>A0ACC1MJE3_9APHY</name>
<dbReference type="EMBL" id="JANSHE010006672">
    <property type="protein sequence ID" value="KAJ2966386.1"/>
    <property type="molecule type" value="Genomic_DNA"/>
</dbReference>
<gene>
    <name evidence="1" type="ORF">NUW54_g13823</name>
</gene>
<proteinExistence type="predicted"/>
<protein>
    <submittedName>
        <fullName evidence="1">Uncharacterized protein</fullName>
    </submittedName>
</protein>
<evidence type="ECO:0000313" key="2">
    <source>
        <dbReference type="Proteomes" id="UP001144978"/>
    </source>
</evidence>
<sequence>MVYSMRAFKCLAASQKATAASRQRTVPRDTHPRPGDIAISVQSPPLPTYPAFSRDNAELADQWRTSVAYGLCSRLGVPK</sequence>
<keyword evidence="2" id="KW-1185">Reference proteome</keyword>
<comment type="caution">
    <text evidence="1">The sequence shown here is derived from an EMBL/GenBank/DDBJ whole genome shotgun (WGS) entry which is preliminary data.</text>
</comment>
<dbReference type="Proteomes" id="UP001144978">
    <property type="component" value="Unassembled WGS sequence"/>
</dbReference>
<reference evidence="1" key="1">
    <citation type="submission" date="2022-08" db="EMBL/GenBank/DDBJ databases">
        <title>Genome Sequence of Pycnoporus sanguineus.</title>
        <authorList>
            <person name="Buettner E."/>
        </authorList>
    </citation>
    <scope>NUCLEOTIDE SEQUENCE</scope>
    <source>
        <strain evidence="1">CG-C14</strain>
    </source>
</reference>